<dbReference type="Proteomes" id="UP000593966">
    <property type="component" value="Chromosome"/>
</dbReference>
<proteinExistence type="predicted"/>
<evidence type="ECO:0000313" key="1">
    <source>
        <dbReference type="EMBL" id="QOW45518.1"/>
    </source>
</evidence>
<dbReference type="OrthoDB" id="6708516at2"/>
<dbReference type="RefSeq" id="WP_130075336.1">
    <property type="nucleotide sequence ID" value="NZ_CP048659.1"/>
</dbReference>
<dbReference type="EMBL" id="CP048659">
    <property type="protein sequence ID" value="QOW45518.1"/>
    <property type="molecule type" value="Genomic_DNA"/>
</dbReference>
<name>A0A4Q4GRP6_9GAMM</name>
<keyword evidence="2" id="KW-1185">Reference proteome</keyword>
<reference evidence="1 2" key="1">
    <citation type="submission" date="2020-02" db="EMBL/GenBank/DDBJ databases">
        <title>Tigecycline-resistant Acinetobacter species from pigs and migratory birds.</title>
        <authorList>
            <person name="Chen C."/>
            <person name="Sun J."/>
            <person name="Liao X.-P."/>
            <person name="Liu Y.-H."/>
        </authorList>
    </citation>
    <scope>NUCLEOTIDE SEQUENCE [LARGE SCALE GENOMIC DNA]</scope>
    <source>
        <strain evidence="1 2">YH12207_T</strain>
    </source>
</reference>
<evidence type="ECO:0000313" key="2">
    <source>
        <dbReference type="Proteomes" id="UP000593966"/>
    </source>
</evidence>
<dbReference type="AlphaFoldDB" id="A0A4Q4GRP6"/>
<protein>
    <submittedName>
        <fullName evidence="1">Uncharacterized protein</fullName>
    </submittedName>
</protein>
<accession>A0A4Q4GRP6</accession>
<gene>
    <name evidence="1" type="ORF">G0028_06165</name>
</gene>
<sequence>MHNFVCLQDVQVLIGTLRVIYASQFNKQYPLTGPAAIPMEMIESVALNSLTGVNKNQFNRGLALVNTSGKTFMPSFAEFRTLCIGQDWWNAEKAWVKACEYTKIIEHKAIEIEKDIFQFQEITTIAKFALDQVSLLINDGEMYRAKDEFVKLYSEYLAEAQLKGRVQEWYQEPKQLAWSNDQEKQVEHNPLPNAEAQKHLEALKQKMNVRNRHIRKPQELKPTPKPLSTLITNEWPDPFDQPDAYLKQCELDGCVVPATIRKQLGGRHV</sequence>
<organism evidence="1 2">
    <name type="scientific">Acinetobacter piscicola</name>
    <dbReference type="NCBI Taxonomy" id="2006115"/>
    <lineage>
        <taxon>Bacteria</taxon>
        <taxon>Pseudomonadati</taxon>
        <taxon>Pseudomonadota</taxon>
        <taxon>Gammaproteobacteria</taxon>
        <taxon>Moraxellales</taxon>
        <taxon>Moraxellaceae</taxon>
        <taxon>Acinetobacter</taxon>
    </lineage>
</organism>